<evidence type="ECO:0008006" key="3">
    <source>
        <dbReference type="Google" id="ProtNLM"/>
    </source>
</evidence>
<dbReference type="AlphaFoldDB" id="A0A8J3G4Q0"/>
<dbReference type="Proteomes" id="UP000642809">
    <property type="component" value="Unassembled WGS sequence"/>
</dbReference>
<comment type="caution">
    <text evidence="1">The sequence shown here is derived from an EMBL/GenBank/DDBJ whole genome shotgun (WGS) entry which is preliminary data.</text>
</comment>
<proteinExistence type="predicted"/>
<dbReference type="Gene3D" id="2.120.10.30">
    <property type="entry name" value="TolB, C-terminal domain"/>
    <property type="match status" value="1"/>
</dbReference>
<dbReference type="SUPFAM" id="SSF101898">
    <property type="entry name" value="NHL repeat"/>
    <property type="match status" value="1"/>
</dbReference>
<dbReference type="Pfam" id="PF17170">
    <property type="entry name" value="DUF5128"/>
    <property type="match status" value="1"/>
</dbReference>
<protein>
    <recommendedName>
        <fullName evidence="3">6-bladed beta-propeller protein</fullName>
    </recommendedName>
</protein>
<gene>
    <name evidence="1" type="ORF">GCM10008106_08270</name>
</gene>
<organism evidence="1 2">
    <name type="scientific">Mongoliitalea lutea</name>
    <dbReference type="NCBI Taxonomy" id="849756"/>
    <lineage>
        <taxon>Bacteria</taxon>
        <taxon>Pseudomonadati</taxon>
        <taxon>Bacteroidota</taxon>
        <taxon>Cytophagia</taxon>
        <taxon>Cytophagales</taxon>
        <taxon>Cyclobacteriaceae</taxon>
        <taxon>Mongoliitalea</taxon>
    </lineage>
</organism>
<reference evidence="1" key="1">
    <citation type="journal article" date="2014" name="Int. J. Syst. Evol. Microbiol.">
        <title>Complete genome sequence of Corynebacterium casei LMG S-19264T (=DSM 44701T), isolated from a smear-ripened cheese.</title>
        <authorList>
            <consortium name="US DOE Joint Genome Institute (JGI-PGF)"/>
            <person name="Walter F."/>
            <person name="Albersmeier A."/>
            <person name="Kalinowski J."/>
            <person name="Ruckert C."/>
        </authorList>
    </citation>
    <scope>NUCLEOTIDE SEQUENCE</scope>
    <source>
        <strain evidence="1">KCTC 23224</strain>
    </source>
</reference>
<dbReference type="InterPro" id="IPR011042">
    <property type="entry name" value="6-blade_b-propeller_TolB-like"/>
</dbReference>
<reference evidence="1" key="2">
    <citation type="submission" date="2020-09" db="EMBL/GenBank/DDBJ databases">
        <authorList>
            <person name="Sun Q."/>
            <person name="Kim S."/>
        </authorList>
    </citation>
    <scope>NUCLEOTIDE SEQUENCE</scope>
    <source>
        <strain evidence="1">KCTC 23224</strain>
    </source>
</reference>
<name>A0A8J3G4Q0_9BACT</name>
<sequence>MLLASCKKAEVSGLLTIDVTKNTEKELALSDISASVIKISLENHEDALITTIKEVVTIDSYFVVITYDSRILIFDQDGLFVNAVGKKGEGPGEHRFISAFAKDEDSRKFYVVSSKKVLVYSFDFQLIDEFTLDYYISNLSIQNNNIYVVSNAYEIPVEEGYATETSLYVLDKTFASLDTIPLRRVVRKDRQASILGYNKFISTDGLNTFIYAPVATNEGFLRDTIFQIAANTVVPYAKLRFAEPHVDEKGIKTYWIANIFSTANYLGAHYYKEANNIHFFLYDRNTSKRFNFKGGPLDDEGDVVVLNLLDASTDTFYYVKTDTYADVANEEQNPIIGIVKLK</sequence>
<evidence type="ECO:0000313" key="1">
    <source>
        <dbReference type="EMBL" id="GHB29774.1"/>
    </source>
</evidence>
<keyword evidence="2" id="KW-1185">Reference proteome</keyword>
<accession>A0A8J3G4Q0</accession>
<evidence type="ECO:0000313" key="2">
    <source>
        <dbReference type="Proteomes" id="UP000642809"/>
    </source>
</evidence>
<dbReference type="EMBL" id="BMYF01000004">
    <property type="protein sequence ID" value="GHB29774.1"/>
    <property type="molecule type" value="Genomic_DNA"/>
</dbReference>